<dbReference type="EMBL" id="GL732611">
    <property type="protein sequence ID" value="EFX71314.1"/>
    <property type="molecule type" value="Genomic_DNA"/>
</dbReference>
<evidence type="ECO:0000256" key="7">
    <source>
        <dbReference type="ARBA" id="ARBA00023065"/>
    </source>
</evidence>
<evidence type="ECO:0000256" key="6">
    <source>
        <dbReference type="ARBA" id="ARBA00022989"/>
    </source>
</evidence>
<dbReference type="OMA" id="NECTARA"/>
<dbReference type="AlphaFoldDB" id="E9HAE0"/>
<dbReference type="InParanoid" id="E9HAE0"/>
<feature type="chain" id="PRO_5003241824" description="Ionotropic glutamate receptor L-glutamate and glycine-binding domain-containing protein" evidence="14">
    <location>
        <begin position="24"/>
        <end position="466"/>
    </location>
</feature>
<evidence type="ECO:0000256" key="9">
    <source>
        <dbReference type="ARBA" id="ARBA00023170"/>
    </source>
</evidence>
<dbReference type="GO" id="GO:0015276">
    <property type="term" value="F:ligand-gated monoatomic ion channel activity"/>
    <property type="evidence" value="ECO:0007669"/>
    <property type="project" value="InterPro"/>
</dbReference>
<dbReference type="Proteomes" id="UP000000305">
    <property type="component" value="Unassembled WGS sequence"/>
</dbReference>
<feature type="transmembrane region" description="Helical" evidence="13">
    <location>
        <begin position="236"/>
        <end position="260"/>
    </location>
</feature>
<dbReference type="PANTHER" id="PTHR42643:SF24">
    <property type="entry name" value="IONOTROPIC RECEPTOR 60A"/>
    <property type="match status" value="1"/>
</dbReference>
<evidence type="ECO:0000313" key="18">
    <source>
        <dbReference type="Proteomes" id="UP000000305"/>
    </source>
</evidence>
<dbReference type="OrthoDB" id="6374215at2759"/>
<proteinExistence type="inferred from homology"/>
<dbReference type="KEGG" id="dpx:DAPPUDRAFT_327312"/>
<feature type="transmembrane region" description="Helical" evidence="13">
    <location>
        <begin position="165"/>
        <end position="184"/>
    </location>
</feature>
<evidence type="ECO:0000259" key="16">
    <source>
        <dbReference type="SMART" id="SM00918"/>
    </source>
</evidence>
<dbReference type="FunFam" id="1.10.287.70:FF:000400">
    <property type="entry name" value="Uncharacterized protein"/>
    <property type="match status" value="1"/>
</dbReference>
<evidence type="ECO:0000256" key="8">
    <source>
        <dbReference type="ARBA" id="ARBA00023136"/>
    </source>
</evidence>
<feature type="domain" description="Ionotropic glutamate receptor L-glutamate and glycine-binding" evidence="16">
    <location>
        <begin position="50"/>
        <end position="112"/>
    </location>
</feature>
<evidence type="ECO:0000256" key="3">
    <source>
        <dbReference type="ARBA" id="ARBA00022448"/>
    </source>
</evidence>
<accession>E9HAE0</accession>
<evidence type="ECO:0000256" key="2">
    <source>
        <dbReference type="ARBA" id="ARBA00008685"/>
    </source>
</evidence>
<dbReference type="Gene3D" id="1.10.287.70">
    <property type="match status" value="1"/>
</dbReference>
<organism evidence="17 18">
    <name type="scientific">Daphnia pulex</name>
    <name type="common">Water flea</name>
    <dbReference type="NCBI Taxonomy" id="6669"/>
    <lineage>
        <taxon>Eukaryota</taxon>
        <taxon>Metazoa</taxon>
        <taxon>Ecdysozoa</taxon>
        <taxon>Arthropoda</taxon>
        <taxon>Crustacea</taxon>
        <taxon>Branchiopoda</taxon>
        <taxon>Diplostraca</taxon>
        <taxon>Cladocera</taxon>
        <taxon>Anomopoda</taxon>
        <taxon>Daphniidae</taxon>
        <taxon>Daphnia</taxon>
    </lineage>
</organism>
<evidence type="ECO:0000256" key="1">
    <source>
        <dbReference type="ARBA" id="ARBA00004651"/>
    </source>
</evidence>
<keyword evidence="6 13" id="KW-1133">Transmembrane helix</keyword>
<dbReference type="GO" id="GO:0050906">
    <property type="term" value="P:detection of stimulus involved in sensory perception"/>
    <property type="evidence" value="ECO:0007669"/>
    <property type="project" value="UniProtKB-ARBA"/>
</dbReference>
<dbReference type="Pfam" id="PF10613">
    <property type="entry name" value="Lig_chan-Glu_bd"/>
    <property type="match status" value="1"/>
</dbReference>
<keyword evidence="8 13" id="KW-0472">Membrane</keyword>
<protein>
    <recommendedName>
        <fullName evidence="19">Ionotropic glutamate receptor L-glutamate and glycine-binding domain-containing protein</fullName>
    </recommendedName>
</protein>
<dbReference type="InterPro" id="IPR019594">
    <property type="entry name" value="Glu/Gly-bd"/>
</dbReference>
<dbReference type="InterPro" id="IPR052192">
    <property type="entry name" value="Insect_Ionotropic_Sensory_Rcpt"/>
</dbReference>
<evidence type="ECO:0000313" key="17">
    <source>
        <dbReference type="EMBL" id="EFX71314.1"/>
    </source>
</evidence>
<dbReference type="SUPFAM" id="SSF53850">
    <property type="entry name" value="Periplasmic binding protein-like II"/>
    <property type="match status" value="1"/>
</dbReference>
<evidence type="ECO:0000256" key="10">
    <source>
        <dbReference type="ARBA" id="ARBA00023180"/>
    </source>
</evidence>
<reference evidence="17 18" key="1">
    <citation type="journal article" date="2011" name="Science">
        <title>The ecoresponsive genome of Daphnia pulex.</title>
        <authorList>
            <person name="Colbourne J.K."/>
            <person name="Pfrender M.E."/>
            <person name="Gilbert D."/>
            <person name="Thomas W.K."/>
            <person name="Tucker A."/>
            <person name="Oakley T.H."/>
            <person name="Tokishita S."/>
            <person name="Aerts A."/>
            <person name="Arnold G.J."/>
            <person name="Basu M.K."/>
            <person name="Bauer D.J."/>
            <person name="Caceres C.E."/>
            <person name="Carmel L."/>
            <person name="Casola C."/>
            <person name="Choi J.H."/>
            <person name="Detter J.C."/>
            <person name="Dong Q."/>
            <person name="Dusheyko S."/>
            <person name="Eads B.D."/>
            <person name="Frohlich T."/>
            <person name="Geiler-Samerotte K.A."/>
            <person name="Gerlach D."/>
            <person name="Hatcher P."/>
            <person name="Jogdeo S."/>
            <person name="Krijgsveld J."/>
            <person name="Kriventseva E.V."/>
            <person name="Kultz D."/>
            <person name="Laforsch C."/>
            <person name="Lindquist E."/>
            <person name="Lopez J."/>
            <person name="Manak J.R."/>
            <person name="Muller J."/>
            <person name="Pangilinan J."/>
            <person name="Patwardhan R.P."/>
            <person name="Pitluck S."/>
            <person name="Pritham E.J."/>
            <person name="Rechtsteiner A."/>
            <person name="Rho M."/>
            <person name="Rogozin I.B."/>
            <person name="Sakarya O."/>
            <person name="Salamov A."/>
            <person name="Schaack S."/>
            <person name="Shapiro H."/>
            <person name="Shiga Y."/>
            <person name="Skalitzky C."/>
            <person name="Smith Z."/>
            <person name="Souvorov A."/>
            <person name="Sung W."/>
            <person name="Tang Z."/>
            <person name="Tsuchiya D."/>
            <person name="Tu H."/>
            <person name="Vos H."/>
            <person name="Wang M."/>
            <person name="Wolf Y.I."/>
            <person name="Yamagata H."/>
            <person name="Yamada T."/>
            <person name="Ye Y."/>
            <person name="Shaw J.R."/>
            <person name="Andrews J."/>
            <person name="Crease T.J."/>
            <person name="Tang H."/>
            <person name="Lucas S.M."/>
            <person name="Robertson H.M."/>
            <person name="Bork P."/>
            <person name="Koonin E.V."/>
            <person name="Zdobnov E.M."/>
            <person name="Grigoriev I.V."/>
            <person name="Lynch M."/>
            <person name="Boore J.L."/>
        </authorList>
    </citation>
    <scope>NUCLEOTIDE SEQUENCE [LARGE SCALE GENOMIC DNA]</scope>
</reference>
<keyword evidence="9" id="KW-0675">Receptor</keyword>
<feature type="signal peptide" evidence="14">
    <location>
        <begin position="1"/>
        <end position="23"/>
    </location>
</feature>
<dbReference type="Pfam" id="PF00060">
    <property type="entry name" value="Lig_chan"/>
    <property type="match status" value="1"/>
</dbReference>
<evidence type="ECO:0000259" key="15">
    <source>
        <dbReference type="SMART" id="SM00079"/>
    </source>
</evidence>
<evidence type="ECO:0000256" key="14">
    <source>
        <dbReference type="SAM" id="SignalP"/>
    </source>
</evidence>
<dbReference type="FunFam" id="3.40.190.10:FF:000024">
    <property type="entry name" value="Glutamate receptor, ionotropic, delta 1"/>
    <property type="match status" value="1"/>
</dbReference>
<keyword evidence="4" id="KW-1003">Cell membrane</keyword>
<dbReference type="SMART" id="SM00079">
    <property type="entry name" value="PBPe"/>
    <property type="match status" value="1"/>
</dbReference>
<dbReference type="HOGENOM" id="CLU_007257_0_1_1"/>
<gene>
    <name evidence="17" type="ORF">DAPPUDRAFT_327312</name>
</gene>
<keyword evidence="3" id="KW-0813">Transport</keyword>
<keyword evidence="7" id="KW-0406">Ion transport</keyword>
<dbReference type="eggNOG" id="KOG1052">
    <property type="taxonomic scope" value="Eukaryota"/>
</dbReference>
<keyword evidence="18" id="KW-1185">Reference proteome</keyword>
<keyword evidence="12" id="KW-0407">Ion channel</keyword>
<evidence type="ECO:0000256" key="4">
    <source>
        <dbReference type="ARBA" id="ARBA00022475"/>
    </source>
</evidence>
<evidence type="ECO:0000256" key="5">
    <source>
        <dbReference type="ARBA" id="ARBA00022692"/>
    </source>
</evidence>
<dbReference type="PANTHER" id="PTHR42643">
    <property type="entry name" value="IONOTROPIC RECEPTOR 20A-RELATED"/>
    <property type="match status" value="1"/>
</dbReference>
<evidence type="ECO:0000256" key="12">
    <source>
        <dbReference type="ARBA" id="ARBA00023303"/>
    </source>
</evidence>
<dbReference type="PhylomeDB" id="E9HAE0"/>
<feature type="transmembrane region" description="Helical" evidence="13">
    <location>
        <begin position="433"/>
        <end position="456"/>
    </location>
</feature>
<comment type="similarity">
    <text evidence="2">Belongs to the glutamate-gated ion channel (TC 1.A.10.1) family.</text>
</comment>
<keyword evidence="10" id="KW-0325">Glycoprotein</keyword>
<evidence type="ECO:0000256" key="11">
    <source>
        <dbReference type="ARBA" id="ARBA00023286"/>
    </source>
</evidence>
<comment type="subcellular location">
    <subcellularLocation>
        <location evidence="1">Cell membrane</location>
        <topology evidence="1">Multi-pass membrane protein</topology>
    </subcellularLocation>
</comment>
<sequence length="466" mass="52480">MSWYHRTSVLVIILTILPDHVMLSTKAESTEFNGLLNGKILRVAAVEISPFVEFVRDENGIVVDGKGFSFEILAALMETYNFSITIEVPKDKAYGALLANGTWNGMIGMILNNESDVGIGSFSVTHVRNRVVDFTVAYYEESSGILIPAPTLGKQTSAFVKPFHFRVWIILIAILGILPCIMWVQSEILAKAKMSMAARKREQRFMLVYGVLLTQCKSSPLSSGQRIPEKDHSLRFLAMVWFLCALVFIHAYIGTLVSFLSVPNIKPIIRSLEELPASGLGWIVWRGSDLESLFMEAKDGLNRIIGDKLRNNPEWLVDSFVEGEQAVVDGDFVYMNNQARIRYAIEQNFIQSGKQCHLSMAKETFDKVNQAFALPKGSPVGSLFNRKMLMMMETGLMEHWRMKHLSRNDHCSTSFSYGTVLRKLTLEDVKSAFLIWFVGLSLAFAVFVAENVVFLAGRKFRNSRTK</sequence>
<dbReference type="InterPro" id="IPR001320">
    <property type="entry name" value="Iontro_rcpt_C"/>
</dbReference>
<dbReference type="Gene3D" id="3.40.190.10">
    <property type="entry name" value="Periplasmic binding protein-like II"/>
    <property type="match status" value="1"/>
</dbReference>
<feature type="domain" description="Ionotropic glutamate receptor C-terminal" evidence="15">
    <location>
        <begin position="40"/>
        <end position="407"/>
    </location>
</feature>
<evidence type="ECO:0008006" key="19">
    <source>
        <dbReference type="Google" id="ProtNLM"/>
    </source>
</evidence>
<evidence type="ECO:0000256" key="13">
    <source>
        <dbReference type="SAM" id="Phobius"/>
    </source>
</evidence>
<name>E9HAE0_DAPPU</name>
<dbReference type="SMART" id="SM00918">
    <property type="entry name" value="Lig_chan-Glu_bd"/>
    <property type="match status" value="1"/>
</dbReference>
<keyword evidence="11" id="KW-1071">Ligand-gated ion channel</keyword>
<dbReference type="GO" id="GO:0005886">
    <property type="term" value="C:plasma membrane"/>
    <property type="evidence" value="ECO:0007669"/>
    <property type="project" value="UniProtKB-SubCell"/>
</dbReference>
<keyword evidence="14" id="KW-0732">Signal</keyword>
<keyword evidence="5 13" id="KW-0812">Transmembrane</keyword>